<dbReference type="AlphaFoldDB" id="A0A9Q3H8D6"/>
<evidence type="ECO:0000313" key="2">
    <source>
        <dbReference type="Proteomes" id="UP000765509"/>
    </source>
</evidence>
<accession>A0A9Q3H8D6</accession>
<sequence length="97" mass="11548">MDRQAVFYSEKCGKVFKIDIDEVHPLKKGHGSHQYIYGSWKIKLKSYPPKEIIDEYWTTKPFGPLLVKWKDKNFRALQLLQYEEHKSGNKFPYKVQG</sequence>
<reference evidence="1" key="1">
    <citation type="submission" date="2021-03" db="EMBL/GenBank/DDBJ databases">
        <title>Draft genome sequence of rust myrtle Austropuccinia psidii MF-1, a brazilian biotype.</title>
        <authorList>
            <person name="Quecine M.C."/>
            <person name="Pachon D.M.R."/>
            <person name="Bonatelli M.L."/>
            <person name="Correr F.H."/>
            <person name="Franceschini L.M."/>
            <person name="Leite T.F."/>
            <person name="Margarido G.R.A."/>
            <person name="Almeida C.A."/>
            <person name="Ferrarezi J.A."/>
            <person name="Labate C.A."/>
        </authorList>
    </citation>
    <scope>NUCLEOTIDE SEQUENCE</scope>
    <source>
        <strain evidence="1">MF-1</strain>
    </source>
</reference>
<protein>
    <submittedName>
        <fullName evidence="1">Uncharacterized protein</fullName>
    </submittedName>
</protein>
<keyword evidence="2" id="KW-1185">Reference proteome</keyword>
<gene>
    <name evidence="1" type="ORF">O181_032610</name>
</gene>
<comment type="caution">
    <text evidence="1">The sequence shown here is derived from an EMBL/GenBank/DDBJ whole genome shotgun (WGS) entry which is preliminary data.</text>
</comment>
<evidence type="ECO:0000313" key="1">
    <source>
        <dbReference type="EMBL" id="MBW0492895.1"/>
    </source>
</evidence>
<organism evidence="1 2">
    <name type="scientific">Austropuccinia psidii MF-1</name>
    <dbReference type="NCBI Taxonomy" id="1389203"/>
    <lineage>
        <taxon>Eukaryota</taxon>
        <taxon>Fungi</taxon>
        <taxon>Dikarya</taxon>
        <taxon>Basidiomycota</taxon>
        <taxon>Pucciniomycotina</taxon>
        <taxon>Pucciniomycetes</taxon>
        <taxon>Pucciniales</taxon>
        <taxon>Sphaerophragmiaceae</taxon>
        <taxon>Austropuccinia</taxon>
    </lineage>
</organism>
<proteinExistence type="predicted"/>
<dbReference type="Proteomes" id="UP000765509">
    <property type="component" value="Unassembled WGS sequence"/>
</dbReference>
<dbReference type="EMBL" id="AVOT02011806">
    <property type="protein sequence ID" value="MBW0492895.1"/>
    <property type="molecule type" value="Genomic_DNA"/>
</dbReference>
<name>A0A9Q3H8D6_9BASI</name>